<comment type="function">
    <text evidence="8 10">Plays an essential role in the initiation and regulation of chromosomal replication. ATP-DnaA binds to the origin of replication (oriC) to initiate formation of the DNA replication initiation complex once per cell cycle. Binds the DnaA box (a 9 base pair repeat at the origin) and separates the double-stranded (ds)DNA. Forms a right-handed helical filament on oriC DNA; dsDNA binds to the exterior of the filament while single-stranded (ss)DNA is stabiized in the filament's interior. The ATP-DnaA-oriC complex binds and stabilizes one strand of the AT-rich DNA unwinding element (DUE), permitting loading of DNA polymerase. After initiation quickly degrades to an ADP-DnaA complex that is not apt for DNA replication. Binds acidic phospholipids.</text>
</comment>
<dbReference type="InterPro" id="IPR010921">
    <property type="entry name" value="Trp_repressor/repl_initiator"/>
</dbReference>
<keyword evidence="2 8" id="KW-0963">Cytoplasm</keyword>
<dbReference type="SUPFAM" id="SSF52540">
    <property type="entry name" value="P-loop containing nucleoside triphosphate hydrolases"/>
    <property type="match status" value="1"/>
</dbReference>
<evidence type="ECO:0000256" key="1">
    <source>
        <dbReference type="ARBA" id="ARBA00006583"/>
    </source>
</evidence>
<evidence type="ECO:0000256" key="12">
    <source>
        <dbReference type="SAM" id="MobiDB-lite"/>
    </source>
</evidence>
<feature type="binding site" evidence="8">
    <location>
        <position position="171"/>
    </location>
    <ligand>
        <name>ATP</name>
        <dbReference type="ChEBI" id="CHEBI:30616"/>
    </ligand>
</feature>
<evidence type="ECO:0000256" key="3">
    <source>
        <dbReference type="ARBA" id="ARBA00022705"/>
    </source>
</evidence>
<dbReference type="InterPro" id="IPR013317">
    <property type="entry name" value="DnaA_dom"/>
</dbReference>
<dbReference type="Pfam" id="PF11638">
    <property type="entry name" value="DnaA_N"/>
    <property type="match status" value="1"/>
</dbReference>
<dbReference type="Pfam" id="PF00308">
    <property type="entry name" value="Bac_DnaA"/>
    <property type="match status" value="1"/>
</dbReference>
<dbReference type="PANTHER" id="PTHR30050">
    <property type="entry name" value="CHROMOSOMAL REPLICATION INITIATOR PROTEIN DNAA"/>
    <property type="match status" value="1"/>
</dbReference>
<protein>
    <recommendedName>
        <fullName evidence="8 9">Chromosomal replication initiator protein DnaA</fullName>
    </recommendedName>
</protein>
<feature type="binding site" evidence="8">
    <location>
        <position position="170"/>
    </location>
    <ligand>
        <name>ATP</name>
        <dbReference type="ChEBI" id="CHEBI:30616"/>
    </ligand>
</feature>
<gene>
    <name evidence="8 15" type="primary">dnaA</name>
    <name evidence="15" type="ORF">ENR23_09470</name>
</gene>
<dbReference type="CDD" id="cd00009">
    <property type="entry name" value="AAA"/>
    <property type="match status" value="1"/>
</dbReference>
<dbReference type="InterPro" id="IPR038454">
    <property type="entry name" value="DnaA_N_sf"/>
</dbReference>
<evidence type="ECO:0000256" key="10">
    <source>
        <dbReference type="RuleBase" id="RU000577"/>
    </source>
</evidence>
<dbReference type="SMART" id="SM00382">
    <property type="entry name" value="AAA"/>
    <property type="match status" value="1"/>
</dbReference>
<dbReference type="AlphaFoldDB" id="A0A832I6T7"/>
<dbReference type="Gene3D" id="1.10.1750.10">
    <property type="match status" value="1"/>
</dbReference>
<evidence type="ECO:0000256" key="2">
    <source>
        <dbReference type="ARBA" id="ARBA00022490"/>
    </source>
</evidence>
<comment type="subcellular location">
    <subcellularLocation>
        <location evidence="8">Cytoplasm</location>
    </subcellularLocation>
</comment>
<dbReference type="Pfam" id="PF08299">
    <property type="entry name" value="Bac_DnaA_C"/>
    <property type="match status" value="1"/>
</dbReference>
<comment type="similarity">
    <text evidence="1 8 11">Belongs to the DnaA family.</text>
</comment>
<feature type="region of interest" description="Disordered" evidence="12">
    <location>
        <begin position="88"/>
        <end position="119"/>
    </location>
</feature>
<dbReference type="SMART" id="SM00760">
    <property type="entry name" value="Bac_DnaA_C"/>
    <property type="match status" value="1"/>
</dbReference>
<dbReference type="GO" id="GO:0003688">
    <property type="term" value="F:DNA replication origin binding"/>
    <property type="evidence" value="ECO:0007669"/>
    <property type="project" value="UniProtKB-UniRule"/>
</dbReference>
<dbReference type="InterPro" id="IPR013159">
    <property type="entry name" value="DnaA_C"/>
</dbReference>
<dbReference type="InterPro" id="IPR024633">
    <property type="entry name" value="DnaA_N_dom"/>
</dbReference>
<evidence type="ECO:0000259" key="13">
    <source>
        <dbReference type="SMART" id="SM00382"/>
    </source>
</evidence>
<evidence type="ECO:0000313" key="15">
    <source>
        <dbReference type="EMBL" id="HGZ43638.1"/>
    </source>
</evidence>
<comment type="domain">
    <text evidence="8">Domain I is involved in oligomerization and binding regulators, domain II is flexibile and of varying length in different bacteria, domain III forms the AAA+ region, while domain IV binds dsDNA.</text>
</comment>
<keyword evidence="3 8" id="KW-0235">DNA replication</keyword>
<dbReference type="FunFam" id="3.40.50.300:FF:000668">
    <property type="entry name" value="Chromosomal replication initiator protein DnaA"/>
    <property type="match status" value="1"/>
</dbReference>
<dbReference type="GO" id="GO:0006270">
    <property type="term" value="P:DNA replication initiation"/>
    <property type="evidence" value="ECO:0007669"/>
    <property type="project" value="UniProtKB-UniRule"/>
</dbReference>
<dbReference type="GO" id="GO:0005886">
    <property type="term" value="C:plasma membrane"/>
    <property type="evidence" value="ECO:0007669"/>
    <property type="project" value="TreeGrafter"/>
</dbReference>
<evidence type="ECO:0000256" key="4">
    <source>
        <dbReference type="ARBA" id="ARBA00022741"/>
    </source>
</evidence>
<keyword evidence="7 8" id="KW-0238">DNA-binding</keyword>
<feature type="region of interest" description="Domain IV, binds dsDNA" evidence="8">
    <location>
        <begin position="343"/>
        <end position="462"/>
    </location>
</feature>
<keyword evidence="5 8" id="KW-0067">ATP-binding</keyword>
<feature type="region of interest" description="Domain I, interacts with DnaA modulators" evidence="8">
    <location>
        <begin position="1"/>
        <end position="103"/>
    </location>
</feature>
<feature type="binding site" evidence="8">
    <location>
        <position position="168"/>
    </location>
    <ligand>
        <name>ATP</name>
        <dbReference type="ChEBI" id="CHEBI:30616"/>
    </ligand>
</feature>
<keyword evidence="6 8" id="KW-0446">Lipid-binding</keyword>
<comment type="caution">
    <text evidence="8">Lacks conserved residue(s) required for the propagation of feature annotation.</text>
</comment>
<dbReference type="InterPro" id="IPR020591">
    <property type="entry name" value="Chromosome_initiator_DnaA-like"/>
</dbReference>
<dbReference type="Gene3D" id="3.30.300.180">
    <property type="match status" value="1"/>
</dbReference>
<proteinExistence type="inferred from homology"/>
<organism evidence="15">
    <name type="scientific">Eiseniibacteriota bacterium</name>
    <dbReference type="NCBI Taxonomy" id="2212470"/>
    <lineage>
        <taxon>Bacteria</taxon>
        <taxon>Candidatus Eiseniibacteriota</taxon>
    </lineage>
</organism>
<dbReference type="GO" id="GO:0006275">
    <property type="term" value="P:regulation of DNA replication"/>
    <property type="evidence" value="ECO:0007669"/>
    <property type="project" value="UniProtKB-UniRule"/>
</dbReference>
<dbReference type="Gene3D" id="3.40.50.300">
    <property type="entry name" value="P-loop containing nucleotide triphosphate hydrolases"/>
    <property type="match status" value="1"/>
</dbReference>
<evidence type="ECO:0000259" key="14">
    <source>
        <dbReference type="SMART" id="SM00760"/>
    </source>
</evidence>
<dbReference type="GO" id="GO:0005524">
    <property type="term" value="F:ATP binding"/>
    <property type="evidence" value="ECO:0007669"/>
    <property type="project" value="UniProtKB-UniRule"/>
</dbReference>
<dbReference type="GO" id="GO:0005737">
    <property type="term" value="C:cytoplasm"/>
    <property type="evidence" value="ECO:0007669"/>
    <property type="project" value="UniProtKB-SubCell"/>
</dbReference>
<evidence type="ECO:0000256" key="6">
    <source>
        <dbReference type="ARBA" id="ARBA00023121"/>
    </source>
</evidence>
<comment type="caution">
    <text evidence="15">The sequence shown here is derived from an EMBL/GenBank/DDBJ whole genome shotgun (WGS) entry which is preliminary data.</text>
</comment>
<evidence type="ECO:0000256" key="7">
    <source>
        <dbReference type="ARBA" id="ARBA00023125"/>
    </source>
</evidence>
<dbReference type="SUPFAM" id="SSF48295">
    <property type="entry name" value="TrpR-like"/>
    <property type="match status" value="1"/>
</dbReference>
<feature type="compositionally biased region" description="Low complexity" evidence="12">
    <location>
        <begin position="100"/>
        <end position="118"/>
    </location>
</feature>
<sequence>MAVLEPNPQLVETLWERVLLAVQAHIGSQQAFDTWFRPIVPRALNGQVAELEVPNPFFIDWLHEHHLPLLERALENVLGASPEVRFTCGESPLPAPPQPREASAPAATEAPAPSRAPRGWLDSALNPRLTFDSYVVGSANRFTHAACRAVADSPGHAYNPLFIFGGSGLGKTHLLHAIGHAVRAARPDARITYVPAERFTNEMIFSIQHAQTLAFRNKYRTVDVLLIDDIQFLAGKEGTQEEFFYTFNALRDAHKQIVVTADKPPKDIPKLEERLISRFNQGLVTDLKQPDLETRIAILRNRCAAEGDGVRLPDDVLLLLADRIRTNIRDLEGCLVRLLAVASLTHQEVSLELAEEVLQDYVHAEPDRLTPERIVALVAEHFGVRPDALCGPRRTRTVAMPRQIAMYLMRQLTDLSLVEIGMIFGGRDHSTVLYSCEKTGERIAADPQFADEVNALISTMAS</sequence>
<comment type="subunit">
    <text evidence="8">Oligomerizes as a right-handed, spiral filament on DNA at oriC.</text>
</comment>
<dbReference type="InterPro" id="IPR001957">
    <property type="entry name" value="Chromosome_initiator_DnaA"/>
</dbReference>
<dbReference type="InterPro" id="IPR027417">
    <property type="entry name" value="P-loop_NTPase"/>
</dbReference>
<feature type="binding site" evidence="8">
    <location>
        <position position="172"/>
    </location>
    <ligand>
        <name>ATP</name>
        <dbReference type="ChEBI" id="CHEBI:30616"/>
    </ligand>
</feature>
<dbReference type="GO" id="GO:0008289">
    <property type="term" value="F:lipid binding"/>
    <property type="evidence" value="ECO:0007669"/>
    <property type="project" value="UniProtKB-KW"/>
</dbReference>
<dbReference type="CDD" id="cd06571">
    <property type="entry name" value="Bac_DnaA_C"/>
    <property type="match status" value="1"/>
</dbReference>
<name>A0A832I6T7_UNCEI</name>
<dbReference type="EMBL" id="DSQF01000019">
    <property type="protein sequence ID" value="HGZ43638.1"/>
    <property type="molecule type" value="Genomic_DNA"/>
</dbReference>
<dbReference type="NCBIfam" id="TIGR00362">
    <property type="entry name" value="DnaA"/>
    <property type="match status" value="1"/>
</dbReference>
<evidence type="ECO:0000256" key="11">
    <source>
        <dbReference type="RuleBase" id="RU004227"/>
    </source>
</evidence>
<dbReference type="PANTHER" id="PTHR30050:SF2">
    <property type="entry name" value="CHROMOSOMAL REPLICATION INITIATOR PROTEIN DNAA"/>
    <property type="match status" value="1"/>
</dbReference>
<accession>A0A832I6T7</accession>
<dbReference type="PRINTS" id="PR00051">
    <property type="entry name" value="DNAA"/>
</dbReference>
<evidence type="ECO:0000256" key="5">
    <source>
        <dbReference type="ARBA" id="ARBA00022840"/>
    </source>
</evidence>
<evidence type="ECO:0000256" key="9">
    <source>
        <dbReference type="NCBIfam" id="TIGR00362"/>
    </source>
</evidence>
<reference evidence="15" key="1">
    <citation type="journal article" date="2020" name="mSystems">
        <title>Genome- and Community-Level Interaction Insights into Carbon Utilization and Element Cycling Functions of Hydrothermarchaeota in Hydrothermal Sediment.</title>
        <authorList>
            <person name="Zhou Z."/>
            <person name="Liu Y."/>
            <person name="Xu W."/>
            <person name="Pan J."/>
            <person name="Luo Z.H."/>
            <person name="Li M."/>
        </authorList>
    </citation>
    <scope>NUCLEOTIDE SEQUENCE [LARGE SCALE GENOMIC DNA]</scope>
    <source>
        <strain evidence="15">SpSt-381</strain>
    </source>
</reference>
<keyword evidence="4 8" id="KW-0547">Nucleotide-binding</keyword>
<feature type="domain" description="Chromosomal replication initiator DnaA C-terminal" evidence="14">
    <location>
        <begin position="370"/>
        <end position="439"/>
    </location>
</feature>
<dbReference type="Gene3D" id="1.10.8.60">
    <property type="match status" value="1"/>
</dbReference>
<dbReference type="InterPro" id="IPR003593">
    <property type="entry name" value="AAA+_ATPase"/>
</dbReference>
<feature type="domain" description="AAA+ ATPase" evidence="13">
    <location>
        <begin position="157"/>
        <end position="287"/>
    </location>
</feature>
<dbReference type="HAMAP" id="MF_00377">
    <property type="entry name" value="DnaA_bact"/>
    <property type="match status" value="1"/>
</dbReference>
<evidence type="ECO:0000256" key="8">
    <source>
        <dbReference type="HAMAP-Rule" id="MF_00377"/>
    </source>
</evidence>